<feature type="compositionally biased region" description="Basic and acidic residues" evidence="1">
    <location>
        <begin position="41"/>
        <end position="59"/>
    </location>
</feature>
<evidence type="ECO:0000313" key="5">
    <source>
        <dbReference type="Proteomes" id="UP001231518"/>
    </source>
</evidence>
<feature type="region of interest" description="Disordered" evidence="1">
    <location>
        <begin position="158"/>
        <end position="192"/>
    </location>
</feature>
<feature type="compositionally biased region" description="Low complexity" evidence="1">
    <location>
        <begin position="263"/>
        <end position="278"/>
    </location>
</feature>
<accession>A0AAD7Y6D1</accession>
<feature type="chain" id="PRO_5041998178" description="Endonuclease/exonuclease/phosphatase domain-containing protein" evidence="2">
    <location>
        <begin position="25"/>
        <end position="576"/>
    </location>
</feature>
<feature type="compositionally biased region" description="Low complexity" evidence="1">
    <location>
        <begin position="358"/>
        <end position="378"/>
    </location>
</feature>
<dbReference type="EMBL" id="JARGEI010000032">
    <property type="protein sequence ID" value="KAJ8703940.1"/>
    <property type="molecule type" value="Genomic_DNA"/>
</dbReference>
<feature type="compositionally biased region" description="Basic and acidic residues" evidence="1">
    <location>
        <begin position="241"/>
        <end position="250"/>
    </location>
</feature>
<comment type="caution">
    <text evidence="4">The sequence shown here is derived from an EMBL/GenBank/DDBJ whole genome shotgun (WGS) entry which is preliminary data.</text>
</comment>
<reference evidence="4" key="1">
    <citation type="submission" date="2023-03" db="EMBL/GenBank/DDBJ databases">
        <title>Chromosome-level genomes of two armyworms, Mythimna separata and Mythimna loreyi, provide insights into the biosynthesis and reception of sex pheromones.</title>
        <authorList>
            <person name="Zhao H."/>
        </authorList>
    </citation>
    <scope>NUCLEOTIDE SEQUENCE</scope>
    <source>
        <strain evidence="4">BeijingLab</strain>
        <tissue evidence="4">Pupa</tissue>
    </source>
</reference>
<protein>
    <recommendedName>
        <fullName evidence="3">Endonuclease/exonuclease/phosphatase domain-containing protein</fullName>
    </recommendedName>
</protein>
<feature type="region of interest" description="Disordered" evidence="1">
    <location>
        <begin position="209"/>
        <end position="379"/>
    </location>
</feature>
<name>A0AAD7Y6D1_MYTSE</name>
<dbReference type="InterPro" id="IPR036691">
    <property type="entry name" value="Endo/exonu/phosph_ase_sf"/>
</dbReference>
<evidence type="ECO:0000313" key="4">
    <source>
        <dbReference type="EMBL" id="KAJ8703940.1"/>
    </source>
</evidence>
<feature type="compositionally biased region" description="Basic residues" evidence="1">
    <location>
        <begin position="311"/>
        <end position="326"/>
    </location>
</feature>
<dbReference type="PANTHER" id="PTHR33273:SF4">
    <property type="entry name" value="ENDONUCLEASE_EXONUCLEASE_PHOSPHATASE DOMAIN-CONTAINING PROTEIN"/>
    <property type="match status" value="1"/>
</dbReference>
<feature type="compositionally biased region" description="Low complexity" evidence="1">
    <location>
        <begin position="75"/>
        <end position="86"/>
    </location>
</feature>
<keyword evidence="2" id="KW-0732">Signal</keyword>
<gene>
    <name evidence="4" type="ORF">PYW07_013234</name>
</gene>
<dbReference type="InterPro" id="IPR005135">
    <property type="entry name" value="Endo/exonuclease/phosphatase"/>
</dbReference>
<sequence>MASSELRLRLCGLVLLVLMSSSDCAGDIGASECSSSSLRSDASERLEPTRDEHAERIAGEADSGTISAFVPRAAAARHTAPPSTRTAVERPPPAALQPSHPPAIAATSGEFHSSARPRCPPQSPAALAATRTNVHSAAQHVVTGRDNAAIGPATASAYYSSAQSRDPRLRRATARPSSPPVPVSPAPPRAAAYDSPAIRSACSSRVGSSLSLASERSDDEEHSDAPMSSVQSEEEDQTTETELRRSHWRGEALLQRSLASSGRQQRATTTRQQQQQQPLPTPQVEEHERNQGVSLMAAANGPTKRGEATSSRRRKRKSGGKGRKPKPSVTKKEDEVPKSAPPPPRGTQVVKGKGGAGTAPTKRATTTAPNTTTTTTTPHVNSSEITTCAIQLLMDLIKAIRQEQSPEQVILDGLAKLLTLKDERTATNARYRGLAVLVKRRVVHQEAPSPPLSTMYALGVQLHVAGEDIRLYACYKPPLTRLDMSELRSIIEATESPAILAGDMNCKHAAWNAQQPNQEGRRLFDYVEARGYTVSGPETPTHYPDNPLHMPDVLDIVIHRGLATVGVDCISIGIKR</sequence>
<dbReference type="PANTHER" id="PTHR33273">
    <property type="entry name" value="DOMAIN-CONTAINING PROTEIN, PUTATIVE-RELATED"/>
    <property type="match status" value="1"/>
</dbReference>
<keyword evidence="5" id="KW-1185">Reference proteome</keyword>
<feature type="compositionally biased region" description="Pro residues" evidence="1">
    <location>
        <begin position="177"/>
        <end position="188"/>
    </location>
</feature>
<organism evidence="4 5">
    <name type="scientific">Mythimna separata</name>
    <name type="common">Oriental armyworm</name>
    <name type="synonym">Pseudaletia separata</name>
    <dbReference type="NCBI Taxonomy" id="271217"/>
    <lineage>
        <taxon>Eukaryota</taxon>
        <taxon>Metazoa</taxon>
        <taxon>Ecdysozoa</taxon>
        <taxon>Arthropoda</taxon>
        <taxon>Hexapoda</taxon>
        <taxon>Insecta</taxon>
        <taxon>Pterygota</taxon>
        <taxon>Neoptera</taxon>
        <taxon>Endopterygota</taxon>
        <taxon>Lepidoptera</taxon>
        <taxon>Glossata</taxon>
        <taxon>Ditrysia</taxon>
        <taxon>Noctuoidea</taxon>
        <taxon>Noctuidae</taxon>
        <taxon>Noctuinae</taxon>
        <taxon>Hadenini</taxon>
        <taxon>Mythimna</taxon>
    </lineage>
</organism>
<dbReference type="SUPFAM" id="SSF56219">
    <property type="entry name" value="DNase I-like"/>
    <property type="match status" value="1"/>
</dbReference>
<evidence type="ECO:0000256" key="2">
    <source>
        <dbReference type="SAM" id="SignalP"/>
    </source>
</evidence>
<dbReference type="AlphaFoldDB" id="A0AAD7Y6D1"/>
<feature type="region of interest" description="Disordered" evidence="1">
    <location>
        <begin position="75"/>
        <end position="127"/>
    </location>
</feature>
<feature type="signal peptide" evidence="2">
    <location>
        <begin position="1"/>
        <end position="24"/>
    </location>
</feature>
<feature type="compositionally biased region" description="Pro residues" evidence="1">
    <location>
        <begin position="90"/>
        <end position="101"/>
    </location>
</feature>
<feature type="domain" description="Endonuclease/exonuclease/phosphatase" evidence="3">
    <location>
        <begin position="469"/>
        <end position="558"/>
    </location>
</feature>
<dbReference type="Proteomes" id="UP001231518">
    <property type="component" value="Chromosome 31"/>
</dbReference>
<dbReference type="Pfam" id="PF14529">
    <property type="entry name" value="Exo_endo_phos_2"/>
    <property type="match status" value="1"/>
</dbReference>
<feature type="region of interest" description="Disordered" evidence="1">
    <location>
        <begin position="33"/>
        <end position="60"/>
    </location>
</feature>
<evidence type="ECO:0000256" key="1">
    <source>
        <dbReference type="SAM" id="MobiDB-lite"/>
    </source>
</evidence>
<dbReference type="Gene3D" id="3.60.10.10">
    <property type="entry name" value="Endonuclease/exonuclease/phosphatase"/>
    <property type="match status" value="1"/>
</dbReference>
<dbReference type="GO" id="GO:0003824">
    <property type="term" value="F:catalytic activity"/>
    <property type="evidence" value="ECO:0007669"/>
    <property type="project" value="InterPro"/>
</dbReference>
<evidence type="ECO:0000259" key="3">
    <source>
        <dbReference type="Pfam" id="PF14529"/>
    </source>
</evidence>
<proteinExistence type="predicted"/>